<evidence type="ECO:0000256" key="2">
    <source>
        <dbReference type="SAM" id="Phobius"/>
    </source>
</evidence>
<dbReference type="GeneID" id="39692621"/>
<feature type="compositionally biased region" description="Low complexity" evidence="1">
    <location>
        <begin position="382"/>
        <end position="392"/>
    </location>
</feature>
<reference evidence="4" key="3">
    <citation type="submission" date="2014-03" db="EMBL/GenBank/DDBJ databases">
        <title>Characterisation of blaCTX-M-1 IncI1 and IncN plasmids in Escherichia coli from humans, pigs, cattle, organic poultry layers, and horses in Denmark.</title>
        <authorList>
            <person name="Jakobsen L."/>
            <person name="Bortolaia V."/>
            <person name="Moodley A."/>
            <person name="Bielak E."/>
            <person name="Olsen S.S."/>
            <person name="Hansen D.S."/>
            <person name="Frimodt-Moeller N."/>
            <person name="Guardabassi L."/>
            <person name="Hasman H."/>
        </authorList>
    </citation>
    <scope>NUCLEOTIDE SEQUENCE</scope>
    <source>
        <strain evidence="4">TF_2007-10-2348-1</strain>
        <plasmid evidence="4">pTF2</plasmid>
    </source>
</reference>
<sequence>MSAEQDAGKSGKKLAALLGLGSIILFGGGYIAFSKLSGSNSDMQSAVNINSAASGGTRSVTETPHYRELLRADNERGAAAAARNNQTFIASLPQGLDIPDTPEKQQQPAAKPENYAHRQASGTPQEDRAASEKRMERLQKLIVRIKDQHPAGSTPTIATTMWNKSPAETTGQNGTQQFALQNASLSMPVAEKGIQLIPALTRIPAYIDTAVDSDNPSSKVIATIPAGPWAGATLFSPGVKLVGNGVEIHFDRMSWNGMDLKVNAYAQREDNLMSSVASNVNTRWFKHIILPSVLGGVGSIGTLYKDANTQVIQGNYGTVTGRVGMPSGEAVAGVIAGGMAERGSQILTRQAESEPYKQVEVYQHEVVSILFVDPVMTNDARSSSLSSGISPSVNRTSQAEQRSQARMQTAMEQRKAVMQRRYDEQPETP</sequence>
<keyword evidence="2" id="KW-0472">Membrane</keyword>
<feature type="region of interest" description="Disordered" evidence="1">
    <location>
        <begin position="93"/>
        <end position="133"/>
    </location>
</feature>
<geneLocation type="plasmid" evidence="8">
    <name>RCS73_p</name>
</geneLocation>
<dbReference type="NCBIfam" id="NF033884">
    <property type="entry name" value="conj_TraO_IncI1"/>
    <property type="match status" value="1"/>
</dbReference>
<dbReference type="EMBL" id="KJ563250">
    <property type="protein sequence ID" value="AIU94019.1"/>
    <property type="molecule type" value="Genomic_DNA"/>
</dbReference>
<dbReference type="EMBL" id="KJ484630">
    <property type="protein sequence ID" value="AIF78045.1"/>
    <property type="molecule type" value="Genomic_DNA"/>
</dbReference>
<reference evidence="5" key="4">
    <citation type="submission" date="2014-06" db="EMBL/GenBank/DDBJ databases">
        <title>Limited similarity between plasmids encoding CTX-M-1 beta-lactamase in Escherichia coli from humans, pigs, cattle, organic poultry layers, and horses in Denmark.</title>
        <authorList>
            <person name="Jakobsen L."/>
            <person name="Bortolaia V."/>
            <person name="Moodley A."/>
            <person name="Bielak E."/>
            <person name="Olsen S.S."/>
            <person name="Hansen D.S."/>
            <person name="Frimodt-Moeller N."/>
            <person name="Guardabassi L."/>
            <person name="Hasman H."/>
        </authorList>
    </citation>
    <scope>NUCLEOTIDE SEQUENCE</scope>
    <source>
        <strain evidence="6">H06 TF</strain>
        <strain evidence="5">H18 Hel20 TF1</strain>
        <plasmid evidence="6">pH06TF</plasmid>
        <plasmid evidence="5">pTF_H18 Hel20 TF1</plasmid>
    </source>
</reference>
<geneLocation type="plasmid" evidence="7">
    <name>pECOH8</name>
</geneLocation>
<evidence type="ECO:0000313" key="5">
    <source>
        <dbReference type="EMBL" id="AKI06780.1"/>
    </source>
</evidence>
<dbReference type="EMBL" id="KM052221">
    <property type="protein sequence ID" value="AKI06873.1"/>
    <property type="molecule type" value="Genomic_DNA"/>
</dbReference>
<reference evidence="7" key="1">
    <citation type="submission" date="2013-10" db="EMBL/GenBank/DDBJ databases">
        <authorList>
            <person name="Falgenhauer L."/>
        </authorList>
    </citation>
    <scope>NUCLEOTIDE SEQUENCE</scope>
    <source>
        <strain evidence="7">H8</strain>
        <plasmid evidence="7">pECOH8</plasmid>
    </source>
</reference>
<dbReference type="InterPro" id="IPR049855">
    <property type="entry name" value="DotG/IcmE-like_C"/>
</dbReference>
<evidence type="ECO:0000313" key="8">
    <source>
        <dbReference type="EMBL" id="SPE02390.1"/>
    </source>
</evidence>
<reference evidence="8" key="5">
    <citation type="submission" date="2018-02" db="EMBL/GenBank/DDBJ databases">
        <authorList>
            <person name="Cohen D.B."/>
            <person name="Kent A.D."/>
        </authorList>
    </citation>
    <scope>NUCLEOTIDE SEQUENCE</scope>
    <source>
        <strain evidence="8">03-237</strain>
        <plasmid evidence="8">RCS73_p</plasmid>
    </source>
</reference>
<dbReference type="RefSeq" id="WP_032072196.1">
    <property type="nucleotide sequence ID" value="NC_025140.1"/>
</dbReference>
<accession>A0A075MB92</accession>
<evidence type="ECO:0000313" key="6">
    <source>
        <dbReference type="EMBL" id="AKI06873.1"/>
    </source>
</evidence>
<organism evidence="3">
    <name type="scientific">Escherichia coli</name>
    <dbReference type="NCBI Taxonomy" id="562"/>
    <lineage>
        <taxon>Bacteria</taxon>
        <taxon>Pseudomonadati</taxon>
        <taxon>Pseudomonadota</taxon>
        <taxon>Gammaproteobacteria</taxon>
        <taxon>Enterobacterales</taxon>
        <taxon>Enterobacteriaceae</taxon>
        <taxon>Escherichia</taxon>
    </lineage>
</organism>
<feature type="region of interest" description="Disordered" evidence="1">
    <location>
        <begin position="381"/>
        <end position="429"/>
    </location>
</feature>
<keyword evidence="3" id="KW-0614">Plasmid</keyword>
<protein>
    <submittedName>
        <fullName evidence="3 7">IncI1 plasmid conjugative transfer protein</fullName>
    </submittedName>
    <submittedName>
        <fullName evidence="4">TraO</fullName>
    </submittedName>
</protein>
<reference evidence="3" key="2">
    <citation type="journal article" date="2014" name="J. Antimicrob. Chemother.">
        <title>Nucleotide sequences of 16 transmissible plasmids identified in nine multidrug-resistant Escherichia coli isolates expressing an ESBL phenotype isolated from food-producing animals and healthy humans.</title>
        <authorList>
            <person name="Wang J."/>
            <person name="Stephan R."/>
            <person name="Power K."/>
            <person name="Yan Q."/>
            <person name="Hachler H."/>
            <person name="Fanning S."/>
        </authorList>
    </citation>
    <scope>NUCLEOTIDE SEQUENCE</scope>
    <source>
        <strain evidence="3">Human-1519</strain>
        <plasmid evidence="3">pH1519-88</plasmid>
    </source>
</reference>
<reference evidence="7" key="6">
    <citation type="submission" date="2021-06" db="EMBL/GenBank/DDBJ databases">
        <title>Complete genome sequence of a IncI1 plasmid encoding microcin and CTX-M-1.</title>
        <authorList>
            <person name="Falgenhauer L.F."/>
            <person name="Schmiedel J.S."/>
            <person name="Fritzenwanker M.F."/>
            <person name="Yao Y.Y."/>
            <person name="Imirzalioglu C.I."/>
            <person name="Chakraborty T.C."/>
        </authorList>
    </citation>
    <scope>NUCLEOTIDE SEQUENCE</scope>
    <source>
        <strain evidence="7">H8</strain>
        <plasmid evidence="7">pECOH8</plasmid>
    </source>
</reference>
<geneLocation type="plasmid" evidence="6">
    <name>pH06TF</name>
</geneLocation>
<feature type="transmembrane region" description="Helical" evidence="2">
    <location>
        <begin position="14"/>
        <end position="33"/>
    </location>
</feature>
<evidence type="ECO:0000256" key="1">
    <source>
        <dbReference type="SAM" id="MobiDB-lite"/>
    </source>
</evidence>
<feature type="compositionally biased region" description="Polar residues" evidence="1">
    <location>
        <begin position="393"/>
        <end position="411"/>
    </location>
</feature>
<evidence type="ECO:0000313" key="3">
    <source>
        <dbReference type="EMBL" id="AIF78045.1"/>
    </source>
</evidence>
<evidence type="ECO:0000313" key="4">
    <source>
        <dbReference type="EMBL" id="AIU94019.1"/>
    </source>
</evidence>
<dbReference type="EMBL" id="LT985288">
    <property type="protein sequence ID" value="SPE02390.1"/>
    <property type="molecule type" value="Genomic_DNA"/>
</dbReference>
<gene>
    <name evidence="7" type="primary">traO</name>
    <name evidence="7" type="ORF">PECOH8_0086</name>
    <name evidence="8" type="ORF">RCS73_P0066</name>
</gene>
<dbReference type="AlphaFoldDB" id="A0A075MB92"/>
<keyword evidence="2" id="KW-0812">Transmembrane</keyword>
<geneLocation type="plasmid" evidence="3">
    <name>pH1519-88</name>
</geneLocation>
<evidence type="ECO:0000313" key="7">
    <source>
        <dbReference type="EMBL" id="CDJ79624.1"/>
    </source>
</evidence>
<feature type="compositionally biased region" description="Basic and acidic residues" evidence="1">
    <location>
        <begin position="412"/>
        <end position="429"/>
    </location>
</feature>
<proteinExistence type="predicted"/>
<geneLocation type="plasmid" evidence="4">
    <name>pTF2</name>
</geneLocation>
<dbReference type="EMBL" id="KM052220">
    <property type="protein sequence ID" value="AKI06780.1"/>
    <property type="molecule type" value="Genomic_DNA"/>
</dbReference>
<dbReference type="CDD" id="cd16431">
    <property type="entry name" value="IcmE"/>
    <property type="match status" value="1"/>
</dbReference>
<name>A0A075MB92_ECOLX</name>
<keyword evidence="2" id="KW-1133">Transmembrane helix</keyword>
<dbReference type="EMBL" id="HG739083">
    <property type="protein sequence ID" value="CDJ79624.1"/>
    <property type="molecule type" value="Genomic_DNA"/>
</dbReference>
<geneLocation type="plasmid" evidence="5">
    <name>pTF_H18 Hel20 TF1</name>
</geneLocation>